<dbReference type="AlphaFoldDB" id="A0A5B1BXH5"/>
<evidence type="ECO:0000313" key="7">
    <source>
        <dbReference type="EMBL" id="KAA1252741.1"/>
    </source>
</evidence>
<evidence type="ECO:0000256" key="2">
    <source>
        <dbReference type="ARBA" id="ARBA00007511"/>
    </source>
</evidence>
<protein>
    <submittedName>
        <fullName evidence="7">TerC/Alx family metal homeostasis membrane protein</fullName>
    </submittedName>
</protein>
<comment type="caution">
    <text evidence="7">The sequence shown here is derived from an EMBL/GenBank/DDBJ whole genome shotgun (WGS) entry which is preliminary data.</text>
</comment>
<keyword evidence="5 6" id="KW-0472">Membrane</keyword>
<feature type="transmembrane region" description="Helical" evidence="6">
    <location>
        <begin position="82"/>
        <end position="99"/>
    </location>
</feature>
<feature type="transmembrane region" description="Helical" evidence="6">
    <location>
        <begin position="42"/>
        <end position="62"/>
    </location>
</feature>
<feature type="transmembrane region" description="Helical" evidence="6">
    <location>
        <begin position="211"/>
        <end position="228"/>
    </location>
</feature>
<feature type="transmembrane region" description="Helical" evidence="6">
    <location>
        <begin position="108"/>
        <end position="130"/>
    </location>
</feature>
<feature type="transmembrane region" description="Helical" evidence="6">
    <location>
        <begin position="12"/>
        <end position="30"/>
    </location>
</feature>
<dbReference type="NCBIfam" id="TIGR03718">
    <property type="entry name" value="R_switched_Alx"/>
    <property type="match status" value="1"/>
</dbReference>
<feature type="transmembrane region" description="Helical" evidence="6">
    <location>
        <begin position="248"/>
        <end position="268"/>
    </location>
</feature>
<dbReference type="PANTHER" id="PTHR30238:SF0">
    <property type="entry name" value="THYLAKOID MEMBRANE PROTEIN TERC, CHLOROPLASTIC"/>
    <property type="match status" value="1"/>
</dbReference>
<dbReference type="InterPro" id="IPR022369">
    <property type="entry name" value="Integral_membrane_TerC_rswitch"/>
</dbReference>
<evidence type="ECO:0000256" key="6">
    <source>
        <dbReference type="SAM" id="Phobius"/>
    </source>
</evidence>
<dbReference type="Proteomes" id="UP000323225">
    <property type="component" value="Unassembled WGS sequence"/>
</dbReference>
<keyword evidence="3 6" id="KW-0812">Transmembrane</keyword>
<dbReference type="EMBL" id="VUAA01000041">
    <property type="protein sequence ID" value="KAA1252741.1"/>
    <property type="molecule type" value="Genomic_DNA"/>
</dbReference>
<organism evidence="7 8">
    <name type="scientific">Vibrio cholerae</name>
    <dbReference type="NCBI Taxonomy" id="666"/>
    <lineage>
        <taxon>Bacteria</taxon>
        <taxon>Pseudomonadati</taxon>
        <taxon>Pseudomonadota</taxon>
        <taxon>Gammaproteobacteria</taxon>
        <taxon>Vibrionales</taxon>
        <taxon>Vibrionaceae</taxon>
        <taxon>Vibrio</taxon>
    </lineage>
</organism>
<dbReference type="PANTHER" id="PTHR30238">
    <property type="entry name" value="MEMBRANE BOUND PREDICTED REDOX MODULATOR"/>
    <property type="match status" value="1"/>
</dbReference>
<name>A0A5B1BXH5_VIBCL</name>
<gene>
    <name evidence="7" type="ORF">F0M16_21315</name>
</gene>
<comment type="subcellular location">
    <subcellularLocation>
        <location evidence="1">Membrane</location>
        <topology evidence="1">Multi-pass membrane protein</topology>
    </subcellularLocation>
</comment>
<accession>A0A5B1BXH5</accession>
<feature type="transmembrane region" description="Helical" evidence="6">
    <location>
        <begin position="136"/>
        <end position="154"/>
    </location>
</feature>
<keyword evidence="4 6" id="KW-1133">Transmembrane helix</keyword>
<sequence length="344" mass="38074">MELAPLGFPLELITVLGIAVIASVALDLWGHRNSTEISVKDAGIWSVFWVGLALAFYGFLYVEYGKDYASLFLSGYALEKTLSVDNLMVFVAVFSAFGIKDSVLKHRILYWGIIGALVFRAIFIAAGSMLYSMGNWVELVFAAFILYAAYVMVFRDEDDEDIDYEQHKAVRLVKKFFPVIPMLHGKSLFVNHETFEKLKETNPSLSGIKKAAYYATPAFLCLTVIELTDVAFSFDSVPAIIAITEEPILVYSAVIFAILGLRNLFFLLQAAVDKLSKLEAWVGLILLFIAAKLIISGLNKTFGLEIPKIDHSLSLYVVIGCIVCGIVHSLIADKLQKKEEGAEA</sequence>
<reference evidence="7 8" key="1">
    <citation type="submission" date="2019-09" db="EMBL/GenBank/DDBJ databases">
        <authorList>
            <person name="Kritzky A."/>
            <person name="Schelkanova E.Y."/>
            <person name="Alkhova Z.V."/>
            <person name="Smirnova N.I."/>
        </authorList>
    </citation>
    <scope>NUCLEOTIDE SEQUENCE [LARGE SCALE GENOMIC DNA]</scope>
    <source>
        <strain evidence="7 8">M1526</strain>
    </source>
</reference>
<feature type="transmembrane region" description="Helical" evidence="6">
    <location>
        <begin position="313"/>
        <end position="331"/>
    </location>
</feature>
<proteinExistence type="inferred from homology"/>
<evidence type="ECO:0000256" key="3">
    <source>
        <dbReference type="ARBA" id="ARBA00022692"/>
    </source>
</evidence>
<comment type="similarity">
    <text evidence="2">Belongs to the TerC family.</text>
</comment>
<evidence type="ECO:0000256" key="5">
    <source>
        <dbReference type="ARBA" id="ARBA00023136"/>
    </source>
</evidence>
<evidence type="ECO:0000313" key="8">
    <source>
        <dbReference type="Proteomes" id="UP000323225"/>
    </source>
</evidence>
<evidence type="ECO:0000256" key="1">
    <source>
        <dbReference type="ARBA" id="ARBA00004141"/>
    </source>
</evidence>
<feature type="transmembrane region" description="Helical" evidence="6">
    <location>
        <begin position="280"/>
        <end position="298"/>
    </location>
</feature>
<dbReference type="GO" id="GO:0016020">
    <property type="term" value="C:membrane"/>
    <property type="evidence" value="ECO:0007669"/>
    <property type="project" value="UniProtKB-SubCell"/>
</dbReference>
<dbReference type="InterPro" id="IPR005496">
    <property type="entry name" value="Integral_membrane_TerC"/>
</dbReference>
<dbReference type="Pfam" id="PF03741">
    <property type="entry name" value="TerC"/>
    <property type="match status" value="1"/>
</dbReference>
<evidence type="ECO:0000256" key="4">
    <source>
        <dbReference type="ARBA" id="ARBA00022989"/>
    </source>
</evidence>